<organism evidence="2 3">
    <name type="scientific">Flavobacterium resistens</name>
    <dbReference type="NCBI Taxonomy" id="443612"/>
    <lineage>
        <taxon>Bacteria</taxon>
        <taxon>Pseudomonadati</taxon>
        <taxon>Bacteroidota</taxon>
        <taxon>Flavobacteriia</taxon>
        <taxon>Flavobacteriales</taxon>
        <taxon>Flavobacteriaceae</taxon>
        <taxon>Flavobacterium</taxon>
    </lineage>
</organism>
<evidence type="ECO:0000313" key="2">
    <source>
        <dbReference type="EMBL" id="SMO46165.1"/>
    </source>
</evidence>
<dbReference type="AlphaFoldDB" id="A0A521BGE7"/>
<dbReference type="RefSeq" id="WP_142449638.1">
    <property type="nucleotide sequence ID" value="NZ_FXTA01000001.1"/>
</dbReference>
<evidence type="ECO:0000313" key="4">
    <source>
        <dbReference type="Proteomes" id="UP000468990"/>
    </source>
</evidence>
<dbReference type="Proteomes" id="UP000317289">
    <property type="component" value="Unassembled WGS sequence"/>
</dbReference>
<evidence type="ECO:0000313" key="1">
    <source>
        <dbReference type="EMBL" id="MRX67352.1"/>
    </source>
</evidence>
<reference evidence="2 3" key="1">
    <citation type="submission" date="2017-05" db="EMBL/GenBank/DDBJ databases">
        <authorList>
            <person name="Varghese N."/>
            <person name="Submissions S."/>
        </authorList>
    </citation>
    <scope>NUCLEOTIDE SEQUENCE [LARGE SCALE GENOMIC DNA]</scope>
    <source>
        <strain evidence="2 3">DSM 19382</strain>
    </source>
</reference>
<accession>A0A521BGE7</accession>
<gene>
    <name evidence="1" type="ORF">GJU42_05185</name>
    <name evidence="2" type="ORF">SAMN06265349_1011035</name>
</gene>
<evidence type="ECO:0000313" key="3">
    <source>
        <dbReference type="Proteomes" id="UP000317289"/>
    </source>
</evidence>
<dbReference type="Proteomes" id="UP000468990">
    <property type="component" value="Unassembled WGS sequence"/>
</dbReference>
<dbReference type="OrthoDB" id="1450227at2"/>
<sequence>MVFEAIHAYLITFYIRNEPGFQAEDPVLFDKYLDAKLWNSTHHDEIAQSLRQSIANALESYGISKGYNLNKQFYEDMAWGGLENTEAFKKLSLTDQRRISSTLGIELSGEDFLGNKKPQKGKKTGC</sequence>
<name>A0A521BGE7_9FLAO</name>
<protein>
    <submittedName>
        <fullName evidence="2">Uncharacterized protein</fullName>
    </submittedName>
</protein>
<dbReference type="EMBL" id="FXTA01000001">
    <property type="protein sequence ID" value="SMO46165.1"/>
    <property type="molecule type" value="Genomic_DNA"/>
</dbReference>
<proteinExistence type="predicted"/>
<reference evidence="1 4" key="2">
    <citation type="submission" date="2019-11" db="EMBL/GenBank/DDBJ databases">
        <title>Flavobacterium resistens genome.</title>
        <authorList>
            <person name="Wilson V.M."/>
            <person name="Newman J.D."/>
        </authorList>
    </citation>
    <scope>NUCLEOTIDE SEQUENCE [LARGE SCALE GENOMIC DNA]</scope>
    <source>
        <strain evidence="1 4">DSM 19382</strain>
    </source>
</reference>
<dbReference type="EMBL" id="WKKG01000002">
    <property type="protein sequence ID" value="MRX67352.1"/>
    <property type="molecule type" value="Genomic_DNA"/>
</dbReference>
<keyword evidence="4" id="KW-1185">Reference proteome</keyword>